<sequence length="379" mass="41760">MTDLCVMIGILTCGVGDIVCVPLEVVIVGILVDLAAAEATKLIDEFMCDALLGCTPEAEPNDFFFIPEKTGIPGELVGVEGNNLLPIRANGKNGKIQSYAGAYFDVELESTYRGVTFKDLSMTIKIARGGNTAHKTQVFDDVVGRIQKIKAHGYTVANSQPKGHTVWELHGRMAGYDWANFGGDIQFSHGMHRKTFYFNNGIKMTIEALHLTQTQISCGLGAKCQPWWIMSPFCMRNVNKKDHFYLWCSDNQGLGFVRFGSNPDSSSRRLGEEDSNASYNNGTQKLILKNSHYSFTVDHVMCQGSNAVLCVINGCSWYKKGNEGVCGSPFYCPHGFTHEIRNWPGSTVSADPVPCTKFTKHCVKDDECNNSRCIQGLCS</sequence>
<organism evidence="1">
    <name type="scientific">Mucochytrium quahogii</name>
    <dbReference type="NCBI Taxonomy" id="96639"/>
    <lineage>
        <taxon>Eukaryota</taxon>
        <taxon>Sar</taxon>
        <taxon>Stramenopiles</taxon>
        <taxon>Bigyra</taxon>
        <taxon>Labyrinthulomycetes</taxon>
        <taxon>Thraustochytrida</taxon>
        <taxon>Thraustochytriidae</taxon>
        <taxon>Mucochytrium</taxon>
    </lineage>
</organism>
<evidence type="ECO:0000313" key="1">
    <source>
        <dbReference type="EMBL" id="CAD9694557.1"/>
    </source>
</evidence>
<accession>A0A7S2SCR6</accession>
<name>A0A7S2SCR6_9STRA</name>
<reference evidence="1" key="1">
    <citation type="submission" date="2021-01" db="EMBL/GenBank/DDBJ databases">
        <authorList>
            <person name="Corre E."/>
            <person name="Pelletier E."/>
            <person name="Niang G."/>
            <person name="Scheremetjew M."/>
            <person name="Finn R."/>
            <person name="Kale V."/>
            <person name="Holt S."/>
            <person name="Cochrane G."/>
            <person name="Meng A."/>
            <person name="Brown T."/>
            <person name="Cohen L."/>
        </authorList>
    </citation>
    <scope>NUCLEOTIDE SEQUENCE</scope>
    <source>
        <strain evidence="1">NY070348D</strain>
    </source>
</reference>
<gene>
    <name evidence="1" type="ORF">QSP1433_LOCUS12160</name>
</gene>
<protein>
    <submittedName>
        <fullName evidence="1">Uncharacterized protein</fullName>
    </submittedName>
</protein>
<dbReference type="AlphaFoldDB" id="A0A7S2SCR6"/>
<proteinExistence type="predicted"/>
<dbReference type="EMBL" id="HBHK01019232">
    <property type="protein sequence ID" value="CAD9694557.1"/>
    <property type="molecule type" value="Transcribed_RNA"/>
</dbReference>